<gene>
    <name evidence="1" type="ORF">UFOPK3789_00671</name>
</gene>
<name>A0A6J7K9I8_9ZZZZ</name>
<proteinExistence type="predicted"/>
<accession>A0A6J7K9I8</accession>
<dbReference type="EMBL" id="CAFBNL010000028">
    <property type="protein sequence ID" value="CAB4950814.1"/>
    <property type="molecule type" value="Genomic_DNA"/>
</dbReference>
<dbReference type="AlphaFoldDB" id="A0A6J7K9I8"/>
<sequence>MIPITASVRSTGAYLTAAAGKIGIANRRNPYVPSFSMTPARITEPAVGASVCASGSQVWSGTSGTFTAKAIVKAAKSQAAVVGAIPAGAHCVSRRTSNVSSPVEDL</sequence>
<evidence type="ECO:0000313" key="1">
    <source>
        <dbReference type="EMBL" id="CAB4950814.1"/>
    </source>
</evidence>
<reference evidence="1" key="1">
    <citation type="submission" date="2020-05" db="EMBL/GenBank/DDBJ databases">
        <authorList>
            <person name="Chiriac C."/>
            <person name="Salcher M."/>
            <person name="Ghai R."/>
            <person name="Kavagutti S V."/>
        </authorList>
    </citation>
    <scope>NUCLEOTIDE SEQUENCE</scope>
</reference>
<protein>
    <submittedName>
        <fullName evidence="1">Unannotated protein</fullName>
    </submittedName>
</protein>
<organism evidence="1">
    <name type="scientific">freshwater metagenome</name>
    <dbReference type="NCBI Taxonomy" id="449393"/>
    <lineage>
        <taxon>unclassified sequences</taxon>
        <taxon>metagenomes</taxon>
        <taxon>ecological metagenomes</taxon>
    </lineage>
</organism>